<dbReference type="InterPro" id="IPR045794">
    <property type="entry name" value="Trypco1"/>
</dbReference>
<reference evidence="2 3" key="1">
    <citation type="journal article" date="2013" name="ISME J.">
        <title>A metabolic model for members of the genus Tetrasphaera involved in enhanced biological phosphorus removal.</title>
        <authorList>
            <person name="Kristiansen R."/>
            <person name="Nguyen H.T.T."/>
            <person name="Saunders A.M."/>
            <person name="Nielsen J.L."/>
            <person name="Wimmer R."/>
            <person name="Le V.Q."/>
            <person name="McIlroy S.J."/>
            <person name="Petrovski S."/>
            <person name="Seviour R.J."/>
            <person name="Calteau A."/>
            <person name="Nielsen K.L."/>
            <person name="Nielsen P.H."/>
        </authorList>
    </citation>
    <scope>NUCLEOTIDE SEQUENCE [LARGE SCALE GENOMIC DNA]</scope>
    <source>
        <strain evidence="2 3">Ben110</strain>
    </source>
</reference>
<comment type="caution">
    <text evidence="2">The sequence shown here is derived from an EMBL/GenBank/DDBJ whole genome shotgun (WGS) entry which is preliminary data.</text>
</comment>
<evidence type="ECO:0000313" key="2">
    <source>
        <dbReference type="EMBL" id="CCH73285.1"/>
    </source>
</evidence>
<dbReference type="Proteomes" id="UP000035763">
    <property type="component" value="Unassembled WGS sequence"/>
</dbReference>
<dbReference type="RefSeq" id="WP_053084120.1">
    <property type="nucleotide sequence ID" value="NZ_HG764815.1"/>
</dbReference>
<dbReference type="AlphaFoldDB" id="W6JXC4"/>
<evidence type="ECO:0000259" key="1">
    <source>
        <dbReference type="Pfam" id="PF19493"/>
    </source>
</evidence>
<sequence length="108" mass="11352">MGEMVHVQIDGTEFYVEVREGGGASTAGLGDALSFDGVVDTIRAIGRDLQRAWHEVRPDEATVEFGLDLTAKPGKLTGLLVQGEGTASLKVTLVWKGSDDGGTPRVAP</sequence>
<dbReference type="NCBIfam" id="NF041216">
    <property type="entry name" value="CU044_2847_fam"/>
    <property type="match status" value="1"/>
</dbReference>
<name>W6JXC4_9MICO</name>
<proteinExistence type="predicted"/>
<evidence type="ECO:0000313" key="3">
    <source>
        <dbReference type="Proteomes" id="UP000035763"/>
    </source>
</evidence>
<feature type="domain" description="Trypsin-co-occurring" evidence="1">
    <location>
        <begin position="10"/>
        <end position="96"/>
    </location>
</feature>
<protein>
    <recommendedName>
        <fullName evidence="1">Trypsin-co-occurring domain-containing protein</fullName>
    </recommendedName>
</protein>
<keyword evidence="3" id="KW-1185">Reference proteome</keyword>
<organism evidence="2 3">
    <name type="scientific">Nostocoides australiense Ben110</name>
    <dbReference type="NCBI Taxonomy" id="1193182"/>
    <lineage>
        <taxon>Bacteria</taxon>
        <taxon>Bacillati</taxon>
        <taxon>Actinomycetota</taxon>
        <taxon>Actinomycetes</taxon>
        <taxon>Micrococcales</taxon>
        <taxon>Intrasporangiaceae</taxon>
        <taxon>Nostocoides</taxon>
    </lineage>
</organism>
<gene>
    <name evidence="2" type="ORF">BN11_2510003</name>
</gene>
<accession>W6JXC4</accession>
<dbReference type="EMBL" id="CAJA01000170">
    <property type="protein sequence ID" value="CCH73285.1"/>
    <property type="molecule type" value="Genomic_DNA"/>
</dbReference>
<dbReference type="OrthoDB" id="4828173at2"/>
<dbReference type="STRING" id="1193182.BN11_2510003"/>
<dbReference type="Pfam" id="PF19493">
    <property type="entry name" value="Trypco1"/>
    <property type="match status" value="1"/>
</dbReference>